<dbReference type="AlphaFoldDB" id="A0AAD5SCT8"/>
<organism evidence="2 3">
    <name type="scientific">Rhizophlyctis rosea</name>
    <dbReference type="NCBI Taxonomy" id="64517"/>
    <lineage>
        <taxon>Eukaryota</taxon>
        <taxon>Fungi</taxon>
        <taxon>Fungi incertae sedis</taxon>
        <taxon>Chytridiomycota</taxon>
        <taxon>Chytridiomycota incertae sedis</taxon>
        <taxon>Chytridiomycetes</taxon>
        <taxon>Rhizophlyctidales</taxon>
        <taxon>Rhizophlyctidaceae</taxon>
        <taxon>Rhizophlyctis</taxon>
    </lineage>
</organism>
<dbReference type="GO" id="GO:0035658">
    <property type="term" value="C:Mon1-Ccz1 complex"/>
    <property type="evidence" value="ECO:0007669"/>
    <property type="project" value="InterPro"/>
</dbReference>
<evidence type="ECO:0000313" key="3">
    <source>
        <dbReference type="Proteomes" id="UP001212841"/>
    </source>
</evidence>
<dbReference type="EMBL" id="JADGJD010000407">
    <property type="protein sequence ID" value="KAJ3051335.1"/>
    <property type="molecule type" value="Genomic_DNA"/>
</dbReference>
<name>A0AAD5SCT8_9FUNG</name>
<comment type="caution">
    <text evidence="2">The sequence shown here is derived from an EMBL/GenBank/DDBJ whole genome shotgun (WGS) entry which is preliminary data.</text>
</comment>
<evidence type="ECO:0000259" key="1">
    <source>
        <dbReference type="Pfam" id="PF19033"/>
    </source>
</evidence>
<gene>
    <name evidence="2" type="primary">CCZ1</name>
    <name evidence="2" type="ORF">HK097_007666</name>
</gene>
<dbReference type="GO" id="GO:0016192">
    <property type="term" value="P:vesicle-mediated transport"/>
    <property type="evidence" value="ECO:0007669"/>
    <property type="project" value="InterPro"/>
</dbReference>
<evidence type="ECO:0000313" key="2">
    <source>
        <dbReference type="EMBL" id="KAJ3051335.1"/>
    </source>
</evidence>
<dbReference type="InterPro" id="IPR013176">
    <property type="entry name" value="Ccz1"/>
</dbReference>
<reference evidence="2" key="1">
    <citation type="submission" date="2020-05" db="EMBL/GenBank/DDBJ databases">
        <title>Phylogenomic resolution of chytrid fungi.</title>
        <authorList>
            <person name="Stajich J.E."/>
            <person name="Amses K."/>
            <person name="Simmons R."/>
            <person name="Seto K."/>
            <person name="Myers J."/>
            <person name="Bonds A."/>
            <person name="Quandt C.A."/>
            <person name="Barry K."/>
            <person name="Liu P."/>
            <person name="Grigoriev I."/>
            <person name="Longcore J.E."/>
            <person name="James T.Y."/>
        </authorList>
    </citation>
    <scope>NUCLEOTIDE SEQUENCE</scope>
    <source>
        <strain evidence="2">JEL0318</strain>
    </source>
</reference>
<feature type="domain" description="CCZ1/INTU/HPS4 third Longin" evidence="1">
    <location>
        <begin position="286"/>
        <end position="375"/>
    </location>
</feature>
<sequence length="391" mass="44361">MEYLEHNLPDSALRAILVKAYEQFKLFHKGFHHLLASKSSLHLRETLDHFFTSYIPTLDIPTLDISTSLRGIHHLSLDKTTYLSLVSFIRDLESHLPPHTQLLFLYRHFLAWSNFTDPSALRVVYDYITDPDTGKVDDGIISQVKGKGEAVISTRPRGLRPVKQGVGHGLSSLFGLRREREKFSGFLVGPVGGEVPEPKKMYLGREGVECYVLLYQFHEDCTLPIFIPTEAPPDSDDDTIKQIKRRIRDRAFFSDLRLFFDERFPPLLKELADDWKRSRGESENDDTTARFVKLDKSNNGITTSIGVSKSSAVSEEALRNVGGLHEDFERNPNLDSVHMKTSADTWIVGQRSEHEESHFVVKKAEASLTDIEGELHKFQTLSLNNANAPAE</sequence>
<proteinExistence type="predicted"/>
<dbReference type="PANTHER" id="PTHR13056:SF0">
    <property type="entry name" value="VACUOLAR FUSION PROTEIN CCZ1 HOMOLOG-RELATED"/>
    <property type="match status" value="1"/>
</dbReference>
<dbReference type="InterPro" id="IPR043989">
    <property type="entry name" value="CCZ1/INTU/HSP4_longin_3"/>
</dbReference>
<dbReference type="PANTHER" id="PTHR13056">
    <property type="entry name" value="VACUOLAR FUSION PROTEIN CCZ1 HOMOLOG-RELATED"/>
    <property type="match status" value="1"/>
</dbReference>
<protein>
    <submittedName>
        <fullName evidence="2">Vacuolar fusion protein ccz1</fullName>
    </submittedName>
</protein>
<keyword evidence="3" id="KW-1185">Reference proteome</keyword>
<dbReference type="Proteomes" id="UP001212841">
    <property type="component" value="Unassembled WGS sequence"/>
</dbReference>
<accession>A0AAD5SCT8</accession>
<dbReference type="Pfam" id="PF19033">
    <property type="entry name" value="Intu_longin_3"/>
    <property type="match status" value="1"/>
</dbReference>